<organism evidence="2 3">
    <name type="scientific">Nonomuraea composti</name>
    <dbReference type="NCBI Taxonomy" id="2720023"/>
    <lineage>
        <taxon>Bacteria</taxon>
        <taxon>Bacillati</taxon>
        <taxon>Actinomycetota</taxon>
        <taxon>Actinomycetes</taxon>
        <taxon>Streptosporangiales</taxon>
        <taxon>Streptosporangiaceae</taxon>
        <taxon>Nonomuraea</taxon>
    </lineage>
</organism>
<evidence type="ECO:0000313" key="2">
    <source>
        <dbReference type="EMBL" id="NJP93412.1"/>
    </source>
</evidence>
<dbReference type="InterPro" id="IPR050228">
    <property type="entry name" value="Carboxylesterase_BioH"/>
</dbReference>
<dbReference type="Proteomes" id="UP000696294">
    <property type="component" value="Unassembled WGS sequence"/>
</dbReference>
<dbReference type="GO" id="GO:0016787">
    <property type="term" value="F:hydrolase activity"/>
    <property type="evidence" value="ECO:0007669"/>
    <property type="project" value="UniProtKB-KW"/>
</dbReference>
<dbReference type="InterPro" id="IPR029058">
    <property type="entry name" value="AB_hydrolase_fold"/>
</dbReference>
<dbReference type="PANTHER" id="PTHR43194:SF2">
    <property type="entry name" value="PEROXISOMAL MEMBRANE PROTEIN LPX1"/>
    <property type="match status" value="1"/>
</dbReference>
<dbReference type="EMBL" id="JAATEP010000022">
    <property type="protein sequence ID" value="NJP93412.1"/>
    <property type="molecule type" value="Genomic_DNA"/>
</dbReference>
<dbReference type="Gene3D" id="3.40.50.1820">
    <property type="entry name" value="alpha/beta hydrolase"/>
    <property type="match status" value="1"/>
</dbReference>
<dbReference type="Pfam" id="PF12697">
    <property type="entry name" value="Abhydrolase_6"/>
    <property type="match status" value="1"/>
</dbReference>
<evidence type="ECO:0000313" key="3">
    <source>
        <dbReference type="Proteomes" id="UP000696294"/>
    </source>
</evidence>
<gene>
    <name evidence="2" type="ORF">HCN51_28870</name>
</gene>
<comment type="caution">
    <text evidence="2">The sequence shown here is derived from an EMBL/GenBank/DDBJ whole genome shotgun (WGS) entry which is preliminary data.</text>
</comment>
<dbReference type="SUPFAM" id="SSF53474">
    <property type="entry name" value="alpha/beta-Hydrolases"/>
    <property type="match status" value="1"/>
</dbReference>
<feature type="domain" description="AB hydrolase-1" evidence="1">
    <location>
        <begin position="54"/>
        <end position="289"/>
    </location>
</feature>
<accession>A0ABX1BA61</accession>
<dbReference type="InterPro" id="IPR000073">
    <property type="entry name" value="AB_hydrolase_1"/>
</dbReference>
<dbReference type="PANTHER" id="PTHR43194">
    <property type="entry name" value="HYDROLASE ALPHA/BETA FOLD FAMILY"/>
    <property type="match status" value="1"/>
</dbReference>
<keyword evidence="3" id="KW-1185">Reference proteome</keyword>
<sequence length="301" mass="31142">MNAADRANPLPGLLSGAKFDLATLRSGAMIITAKTADGTEARAIDDGGAGPVILVLHPGLDDGASWAKVAARLTARHRVVRLHRRRYRLDLDQDTPCTAAQEVEHVLAVVRALGGGPVVLAGHSSGAVIALEAMVAAPAAFSGAVLYEPPVVIGPPLGGPDGEIHRRARAAIAADRPGRAMRVFVRDTVGLPGWAALLVGWFVAGTPRLRALAPRQVEDGVAMDALGVRLDAYAGISVPVVLLGGDRSPAHLGERLDALERVLPGARRVLLTGQGHSAHAKAPDRVAEVVAALAAEVSHGR</sequence>
<name>A0ABX1BA61_9ACTN</name>
<evidence type="ECO:0000259" key="1">
    <source>
        <dbReference type="Pfam" id="PF12697"/>
    </source>
</evidence>
<keyword evidence="2" id="KW-0378">Hydrolase</keyword>
<protein>
    <submittedName>
        <fullName evidence="2">Alpha/beta hydrolase</fullName>
    </submittedName>
</protein>
<reference evidence="2 3" key="1">
    <citation type="submission" date="2020-03" db="EMBL/GenBank/DDBJ databases">
        <title>WGS of actinomycetes isolated from Thailand.</title>
        <authorList>
            <person name="Thawai C."/>
        </authorList>
    </citation>
    <scope>NUCLEOTIDE SEQUENCE [LARGE SCALE GENOMIC DNA]</scope>
    <source>
        <strain evidence="2 3">FMUSA5-5</strain>
    </source>
</reference>
<proteinExistence type="predicted"/>